<dbReference type="Gene3D" id="3.90.320.10">
    <property type="match status" value="1"/>
</dbReference>
<sequence>MSPTKTSQGVPDFSAPNSRQKQRSINQGSTPNTSEGFGVSAAPMPQSGARAKTHTDQRYASKKIPTVRYHPDITEKRPEGHQESNTPEKNIQVRGKPVVSPRRPTQVRYHPDITGKRPEGHQQSNTPEKDIQVRGKPVVSPQRPTQVRESSMVSPPRPTQVKEGSMVSPPRPTQVKEGSMVSPPRPTQVKEGSMVSPPRPTQVKEGSMVSPPRPTQVKEGSMVSPPRPTQVKEGSMVSPPRPTQVKQSTVASPPRSSPAKESSEVSLPSPGALTLGFGQKIDKVVVEAVELQTRGQRENPNWFAWRQNRITASVAHRLAHSRFVNGNSQTPPKSYLEAITGRGPNIRTRAMTWGIENEAEAVQRYQVLKSKALGRMLRVQECGLFIDPQRPWLAGSPDGIVEDPRTGERLLCLEVKCPYKHRLNTVSQACREDQAFCLITQGQEEGGQVKYLLKPDHSYYTQIQCQLAVTGLTQADLVVFTLKETAIVPVTFDPCFWNDTLVKLERFYTGAVLPYIRDTGLDAAAMLPEE</sequence>
<keyword evidence="4" id="KW-1185">Reference proteome</keyword>
<dbReference type="InterPro" id="IPR011604">
    <property type="entry name" value="PDDEXK-like_dom_sf"/>
</dbReference>
<dbReference type="Ensembl" id="ENSELUT00000094812.1">
    <property type="protein sequence ID" value="ENSELUP00000084217.1"/>
    <property type="gene ID" value="ENSELUG00000001203.3"/>
</dbReference>
<organism evidence="3 4">
    <name type="scientific">Esox lucius</name>
    <name type="common">Northern pike</name>
    <dbReference type="NCBI Taxonomy" id="8010"/>
    <lineage>
        <taxon>Eukaryota</taxon>
        <taxon>Metazoa</taxon>
        <taxon>Chordata</taxon>
        <taxon>Craniata</taxon>
        <taxon>Vertebrata</taxon>
        <taxon>Euteleostomi</taxon>
        <taxon>Actinopterygii</taxon>
        <taxon>Neopterygii</taxon>
        <taxon>Teleostei</taxon>
        <taxon>Protacanthopterygii</taxon>
        <taxon>Esociformes</taxon>
        <taxon>Esocidae</taxon>
        <taxon>Esox</taxon>
    </lineage>
</organism>
<feature type="compositionally biased region" description="Basic and acidic residues" evidence="1">
    <location>
        <begin position="109"/>
        <end position="120"/>
    </location>
</feature>
<dbReference type="KEGG" id="els:105010675"/>
<evidence type="ECO:0000259" key="2">
    <source>
        <dbReference type="Pfam" id="PF09588"/>
    </source>
</evidence>
<dbReference type="InterPro" id="IPR011335">
    <property type="entry name" value="Restrct_endonuc-II-like"/>
</dbReference>
<evidence type="ECO:0000313" key="4">
    <source>
        <dbReference type="Proteomes" id="UP000265140"/>
    </source>
</evidence>
<dbReference type="GO" id="GO:0006281">
    <property type="term" value="P:DNA repair"/>
    <property type="evidence" value="ECO:0007669"/>
    <property type="project" value="UniProtKB-ARBA"/>
</dbReference>
<name>A0AAY5KD44_ESOLU</name>
<accession>A0AAY5KD44</accession>
<evidence type="ECO:0000256" key="1">
    <source>
        <dbReference type="SAM" id="MobiDB-lite"/>
    </source>
</evidence>
<dbReference type="InterPro" id="IPR019080">
    <property type="entry name" value="YqaJ_viral_recombinase"/>
</dbReference>
<dbReference type="AlphaFoldDB" id="A0AAY5KD44"/>
<feature type="compositionally biased region" description="Basic and acidic residues" evidence="1">
    <location>
        <begin position="69"/>
        <end position="82"/>
    </location>
</feature>
<feature type="compositionally biased region" description="Polar residues" evidence="1">
    <location>
        <begin position="142"/>
        <end position="153"/>
    </location>
</feature>
<reference evidence="3 4" key="1">
    <citation type="submission" date="2020-02" db="EMBL/GenBank/DDBJ databases">
        <title>Esox lucius (northern pike) genome, fEsoLuc1, primary haplotype.</title>
        <authorList>
            <person name="Myers G."/>
            <person name="Karagic N."/>
            <person name="Meyer A."/>
            <person name="Pippel M."/>
            <person name="Reichard M."/>
            <person name="Winkler S."/>
            <person name="Tracey A."/>
            <person name="Sims Y."/>
            <person name="Howe K."/>
            <person name="Rhie A."/>
            <person name="Formenti G."/>
            <person name="Durbin R."/>
            <person name="Fedrigo O."/>
            <person name="Jarvis E.D."/>
        </authorList>
    </citation>
    <scope>NUCLEOTIDE SEQUENCE [LARGE SCALE GENOMIC DNA]</scope>
</reference>
<proteinExistence type="predicted"/>
<dbReference type="RefSeq" id="XP_012993863.3">
    <property type="nucleotide sequence ID" value="XM_013138409.4"/>
</dbReference>
<feature type="region of interest" description="Disordered" evidence="1">
    <location>
        <begin position="1"/>
        <end position="271"/>
    </location>
</feature>
<protein>
    <recommendedName>
        <fullName evidence="2">YqaJ viral recombinase domain-containing protein</fullName>
    </recommendedName>
</protein>
<dbReference type="PANTHER" id="PTHR46609:SF8">
    <property type="entry name" value="YQAJ VIRAL RECOMBINASE DOMAIN-CONTAINING PROTEIN"/>
    <property type="match status" value="1"/>
</dbReference>
<dbReference type="GeneID" id="105010675"/>
<feature type="compositionally biased region" description="Polar residues" evidence="1">
    <location>
        <begin position="1"/>
        <end position="35"/>
    </location>
</feature>
<dbReference type="GeneTree" id="ENSGT00940000171017"/>
<feature type="domain" description="YqaJ viral recombinase" evidence="2">
    <location>
        <begin position="301"/>
        <end position="472"/>
    </location>
</feature>
<dbReference type="InterPro" id="IPR051703">
    <property type="entry name" value="NF-kappa-B_Signaling_Reg"/>
</dbReference>
<evidence type="ECO:0000313" key="3">
    <source>
        <dbReference type="Ensembl" id="ENSELUP00000084217.1"/>
    </source>
</evidence>
<reference evidence="3" key="2">
    <citation type="submission" date="2025-08" db="UniProtKB">
        <authorList>
            <consortium name="Ensembl"/>
        </authorList>
    </citation>
    <scope>IDENTIFICATION</scope>
</reference>
<dbReference type="Proteomes" id="UP000265140">
    <property type="component" value="Chromosome 1"/>
</dbReference>
<dbReference type="RefSeq" id="XP_012993870.3">
    <property type="nucleotide sequence ID" value="XM_013138416.4"/>
</dbReference>
<reference evidence="3" key="3">
    <citation type="submission" date="2025-09" db="UniProtKB">
        <authorList>
            <consortium name="Ensembl"/>
        </authorList>
    </citation>
    <scope>IDENTIFICATION</scope>
</reference>
<dbReference type="PANTHER" id="PTHR46609">
    <property type="entry name" value="EXONUCLEASE, PHAGE-TYPE/RECB, C-TERMINAL DOMAIN-CONTAINING PROTEIN"/>
    <property type="match status" value="1"/>
</dbReference>
<dbReference type="SUPFAM" id="SSF52980">
    <property type="entry name" value="Restriction endonuclease-like"/>
    <property type="match status" value="1"/>
</dbReference>
<dbReference type="Pfam" id="PF09588">
    <property type="entry name" value="YqaJ"/>
    <property type="match status" value="1"/>
</dbReference>
<dbReference type="CDD" id="cd22343">
    <property type="entry name" value="PDDEXK_lambda_exonuclease-like"/>
    <property type="match status" value="1"/>
</dbReference>